<protein>
    <submittedName>
        <fullName evidence="1">Uncharacterized protein</fullName>
    </submittedName>
</protein>
<evidence type="ECO:0000313" key="1">
    <source>
        <dbReference type="EMBL" id="JAI04432.1"/>
    </source>
</evidence>
<sequence>MKTLESLYIKLMKFTQMSEHRTITSVPHFTLRPQRVKLFHCGCRAQ</sequence>
<dbReference type="EMBL" id="GBXM01004146">
    <property type="protein sequence ID" value="JAI04432.1"/>
    <property type="molecule type" value="Transcribed_RNA"/>
</dbReference>
<name>A0A0E9XPT3_ANGAN</name>
<accession>A0A0E9XPT3</accession>
<reference evidence="1" key="1">
    <citation type="submission" date="2014-11" db="EMBL/GenBank/DDBJ databases">
        <authorList>
            <person name="Amaro Gonzalez C."/>
        </authorList>
    </citation>
    <scope>NUCLEOTIDE SEQUENCE</scope>
</reference>
<proteinExistence type="predicted"/>
<dbReference type="AlphaFoldDB" id="A0A0E9XPT3"/>
<reference evidence="1" key="2">
    <citation type="journal article" date="2015" name="Fish Shellfish Immunol.">
        <title>Early steps in the European eel (Anguilla anguilla)-Vibrio vulnificus interaction in the gills: Role of the RtxA13 toxin.</title>
        <authorList>
            <person name="Callol A."/>
            <person name="Pajuelo D."/>
            <person name="Ebbesson L."/>
            <person name="Teles M."/>
            <person name="MacKenzie S."/>
            <person name="Amaro C."/>
        </authorList>
    </citation>
    <scope>NUCLEOTIDE SEQUENCE</scope>
</reference>
<organism evidence="1">
    <name type="scientific">Anguilla anguilla</name>
    <name type="common">European freshwater eel</name>
    <name type="synonym">Muraena anguilla</name>
    <dbReference type="NCBI Taxonomy" id="7936"/>
    <lineage>
        <taxon>Eukaryota</taxon>
        <taxon>Metazoa</taxon>
        <taxon>Chordata</taxon>
        <taxon>Craniata</taxon>
        <taxon>Vertebrata</taxon>
        <taxon>Euteleostomi</taxon>
        <taxon>Actinopterygii</taxon>
        <taxon>Neopterygii</taxon>
        <taxon>Teleostei</taxon>
        <taxon>Anguilliformes</taxon>
        <taxon>Anguillidae</taxon>
        <taxon>Anguilla</taxon>
    </lineage>
</organism>